<evidence type="ECO:0000256" key="3">
    <source>
        <dbReference type="ARBA" id="ARBA00022450"/>
    </source>
</evidence>
<evidence type="ECO:0000313" key="6">
    <source>
        <dbReference type="EMBL" id="NER62437.1"/>
    </source>
</evidence>
<dbReference type="InterPro" id="IPR036736">
    <property type="entry name" value="ACP-like_sf"/>
</dbReference>
<evidence type="ECO:0000313" key="7">
    <source>
        <dbReference type="Proteomes" id="UP000480410"/>
    </source>
</evidence>
<dbReference type="Pfam" id="PF00550">
    <property type="entry name" value="PP-binding"/>
    <property type="match status" value="1"/>
</dbReference>
<dbReference type="GO" id="GO:0044550">
    <property type="term" value="P:secondary metabolite biosynthetic process"/>
    <property type="evidence" value="ECO:0007669"/>
    <property type="project" value="TreeGrafter"/>
</dbReference>
<feature type="non-terminal residue" evidence="6">
    <location>
        <position position="1"/>
    </location>
</feature>
<dbReference type="GO" id="GO:0003824">
    <property type="term" value="F:catalytic activity"/>
    <property type="evidence" value="ECO:0007669"/>
    <property type="project" value="InterPro"/>
</dbReference>
<dbReference type="AlphaFoldDB" id="A0A6M0D3L2"/>
<dbReference type="Gene3D" id="3.30.559.10">
    <property type="entry name" value="Chloramphenicol acetyltransferase-like domain"/>
    <property type="match status" value="1"/>
</dbReference>
<sequence>RNDDQVKIRGLRIELGEIQARLTAQPGVQEAVVLAREDQPGDKRLVAYYTGPAALAVQALRDALLAHLPDYMVPALFVHLAALPLSPNGKLDRKALPAPGADALPTRPYEAPQGDTEVALAHLWAQLLGVGRVGRQDNFFEMGGHSLLAVTLLARMRKQGLRADIRVLFNQPTLAALASAVGTDNAVQVPHNLIDAGCTHITPDLLALVALSQDSIDRIVAQVPGGAANVQDIYPLAPLQTGILYHHLTASGGDPYLLKAHFTFADEARLGAFTHALQRVIERNDILRTSLFWEGVQHPVQVVWR</sequence>
<dbReference type="GO" id="GO:0031177">
    <property type="term" value="F:phosphopantetheine binding"/>
    <property type="evidence" value="ECO:0007669"/>
    <property type="project" value="InterPro"/>
</dbReference>
<dbReference type="InterPro" id="IPR045851">
    <property type="entry name" value="AMP-bd_C_sf"/>
</dbReference>
<comment type="caution">
    <text evidence="6">The sequence shown here is derived from an EMBL/GenBank/DDBJ whole genome shotgun (WGS) entry which is preliminary data.</text>
</comment>
<dbReference type="InterPro" id="IPR023213">
    <property type="entry name" value="CAT-like_dom_sf"/>
</dbReference>
<dbReference type="PROSITE" id="PS50075">
    <property type="entry name" value="CARRIER"/>
    <property type="match status" value="1"/>
</dbReference>
<dbReference type="Proteomes" id="UP000480410">
    <property type="component" value="Unassembled WGS sequence"/>
</dbReference>
<accession>A0A6M0D3L2</accession>
<evidence type="ECO:0000256" key="1">
    <source>
        <dbReference type="ARBA" id="ARBA00001957"/>
    </source>
</evidence>
<proteinExistence type="inferred from homology"/>
<dbReference type="GO" id="GO:0005737">
    <property type="term" value="C:cytoplasm"/>
    <property type="evidence" value="ECO:0007669"/>
    <property type="project" value="TreeGrafter"/>
</dbReference>
<dbReference type="FunFam" id="3.30.300.30:FF:000010">
    <property type="entry name" value="Enterobactin synthetase component F"/>
    <property type="match status" value="1"/>
</dbReference>
<dbReference type="PANTHER" id="PTHR45527">
    <property type="entry name" value="NONRIBOSOMAL PEPTIDE SYNTHETASE"/>
    <property type="match status" value="1"/>
</dbReference>
<dbReference type="Gene3D" id="3.30.300.30">
    <property type="match status" value="1"/>
</dbReference>
<dbReference type="InterPro" id="IPR025110">
    <property type="entry name" value="AMP-bd_C"/>
</dbReference>
<protein>
    <submittedName>
        <fullName evidence="6">Non-ribosomal peptide synthetase</fullName>
    </submittedName>
</protein>
<dbReference type="InterPro" id="IPR006162">
    <property type="entry name" value="Ppantetheine_attach_site"/>
</dbReference>
<feature type="non-terminal residue" evidence="6">
    <location>
        <position position="305"/>
    </location>
</feature>
<dbReference type="PANTHER" id="PTHR45527:SF1">
    <property type="entry name" value="FATTY ACID SYNTHASE"/>
    <property type="match status" value="1"/>
</dbReference>
<dbReference type="SUPFAM" id="SSF56801">
    <property type="entry name" value="Acetyl-CoA synthetase-like"/>
    <property type="match status" value="1"/>
</dbReference>
<feature type="domain" description="Carrier" evidence="5">
    <location>
        <begin position="111"/>
        <end position="185"/>
    </location>
</feature>
<dbReference type="Pfam" id="PF13193">
    <property type="entry name" value="AMP-binding_C"/>
    <property type="match status" value="1"/>
</dbReference>
<comment type="cofactor">
    <cofactor evidence="1">
        <name>pantetheine 4'-phosphate</name>
        <dbReference type="ChEBI" id="CHEBI:47942"/>
    </cofactor>
</comment>
<dbReference type="GO" id="GO:0043041">
    <property type="term" value="P:amino acid activation for nonribosomal peptide biosynthetic process"/>
    <property type="evidence" value="ECO:0007669"/>
    <property type="project" value="TreeGrafter"/>
</dbReference>
<evidence type="ECO:0000259" key="5">
    <source>
        <dbReference type="PROSITE" id="PS50075"/>
    </source>
</evidence>
<evidence type="ECO:0000256" key="4">
    <source>
        <dbReference type="ARBA" id="ARBA00022553"/>
    </source>
</evidence>
<gene>
    <name evidence="6" type="ORF">G3435_25820</name>
</gene>
<dbReference type="Pfam" id="PF00668">
    <property type="entry name" value="Condensation"/>
    <property type="match status" value="1"/>
</dbReference>
<dbReference type="PROSITE" id="PS00012">
    <property type="entry name" value="PHOSPHOPANTETHEINE"/>
    <property type="match status" value="1"/>
</dbReference>
<keyword evidence="3" id="KW-0596">Phosphopantetheine</keyword>
<name>A0A6M0D3L2_9PSED</name>
<dbReference type="SUPFAM" id="SSF52777">
    <property type="entry name" value="CoA-dependent acyltransferases"/>
    <property type="match status" value="1"/>
</dbReference>
<dbReference type="FunFam" id="1.10.1200.10:FF:000005">
    <property type="entry name" value="Nonribosomal peptide synthetase 1"/>
    <property type="match status" value="1"/>
</dbReference>
<keyword evidence="4" id="KW-0597">Phosphoprotein</keyword>
<evidence type="ECO:0000256" key="2">
    <source>
        <dbReference type="ARBA" id="ARBA00006432"/>
    </source>
</evidence>
<dbReference type="InterPro" id="IPR009081">
    <property type="entry name" value="PP-bd_ACP"/>
</dbReference>
<dbReference type="SUPFAM" id="SSF47336">
    <property type="entry name" value="ACP-like"/>
    <property type="match status" value="1"/>
</dbReference>
<dbReference type="EMBL" id="JAAHBV010000814">
    <property type="protein sequence ID" value="NER62437.1"/>
    <property type="molecule type" value="Genomic_DNA"/>
</dbReference>
<dbReference type="Gene3D" id="1.10.1200.10">
    <property type="entry name" value="ACP-like"/>
    <property type="match status" value="1"/>
</dbReference>
<organism evidence="6 7">
    <name type="scientific">Pseudomonas brassicae</name>
    <dbReference type="NCBI Taxonomy" id="2708063"/>
    <lineage>
        <taxon>Bacteria</taxon>
        <taxon>Pseudomonadati</taxon>
        <taxon>Pseudomonadota</taxon>
        <taxon>Gammaproteobacteria</taxon>
        <taxon>Pseudomonadales</taxon>
        <taxon>Pseudomonadaceae</taxon>
        <taxon>Pseudomonas</taxon>
    </lineage>
</organism>
<dbReference type="InterPro" id="IPR020806">
    <property type="entry name" value="PKS_PP-bd"/>
</dbReference>
<reference evidence="6 7" key="1">
    <citation type="submission" date="2020-02" db="EMBL/GenBank/DDBJ databases">
        <title>Broccoli isolated Pseudomonas sp.</title>
        <authorList>
            <person name="Fujikawa T."/>
            <person name="Sawada H."/>
        </authorList>
    </citation>
    <scope>NUCLEOTIDE SEQUENCE [LARGE SCALE GENOMIC DNA]</scope>
    <source>
        <strain evidence="6 7">MAFF212428</strain>
    </source>
</reference>
<comment type="similarity">
    <text evidence="2">Belongs to the ATP-dependent AMP-binding enzyme family.</text>
</comment>
<dbReference type="InterPro" id="IPR001242">
    <property type="entry name" value="Condensation_dom"/>
</dbReference>
<dbReference type="SMART" id="SM00823">
    <property type="entry name" value="PKS_PP"/>
    <property type="match status" value="1"/>
</dbReference>